<name>A0ABQ6MKB5_9STRA</name>
<dbReference type="Pfam" id="PF09755">
    <property type="entry name" value="DUF2046"/>
    <property type="match status" value="1"/>
</dbReference>
<dbReference type="EMBL" id="BRYB01005666">
    <property type="protein sequence ID" value="GMI27510.1"/>
    <property type="molecule type" value="Genomic_DNA"/>
</dbReference>
<dbReference type="InterPro" id="IPR019152">
    <property type="entry name" value="DUF2046"/>
</dbReference>
<evidence type="ECO:0000313" key="2">
    <source>
        <dbReference type="Proteomes" id="UP001165060"/>
    </source>
</evidence>
<organism evidence="1 2">
    <name type="scientific">Tetraparma gracilis</name>
    <dbReference type="NCBI Taxonomy" id="2962635"/>
    <lineage>
        <taxon>Eukaryota</taxon>
        <taxon>Sar</taxon>
        <taxon>Stramenopiles</taxon>
        <taxon>Ochrophyta</taxon>
        <taxon>Bolidophyceae</taxon>
        <taxon>Parmales</taxon>
        <taxon>Triparmaceae</taxon>
        <taxon>Tetraparma</taxon>
    </lineage>
</organism>
<gene>
    <name evidence="1" type="ORF">TeGR_g4348</name>
</gene>
<dbReference type="Proteomes" id="UP001165060">
    <property type="component" value="Unassembled WGS sequence"/>
</dbReference>
<comment type="caution">
    <text evidence="1">The sequence shown here is derived from an EMBL/GenBank/DDBJ whole genome shotgun (WGS) entry which is preliminary data.</text>
</comment>
<accession>A0ABQ6MKB5</accession>
<keyword evidence="2" id="KW-1185">Reference proteome</keyword>
<proteinExistence type="predicted"/>
<protein>
    <submittedName>
        <fullName evidence="1">Uncharacterized protein</fullName>
    </submittedName>
</protein>
<sequence length="90" mass="9944">MNGLLTASSSSAELELECIVNSLLGKFQRMREEKVKDRREMEVEEEHVINGLLRKMAELGREKRELEERVAGELEGELAGEGEGGGAMGP</sequence>
<evidence type="ECO:0000313" key="1">
    <source>
        <dbReference type="EMBL" id="GMI27510.1"/>
    </source>
</evidence>
<reference evidence="1 2" key="1">
    <citation type="journal article" date="2023" name="Commun. Biol.">
        <title>Genome analysis of Parmales, the sister group of diatoms, reveals the evolutionary specialization of diatoms from phago-mixotrophs to photoautotrophs.</title>
        <authorList>
            <person name="Ban H."/>
            <person name="Sato S."/>
            <person name="Yoshikawa S."/>
            <person name="Yamada K."/>
            <person name="Nakamura Y."/>
            <person name="Ichinomiya M."/>
            <person name="Sato N."/>
            <person name="Blanc-Mathieu R."/>
            <person name="Endo H."/>
            <person name="Kuwata A."/>
            <person name="Ogata H."/>
        </authorList>
    </citation>
    <scope>NUCLEOTIDE SEQUENCE [LARGE SCALE GENOMIC DNA]</scope>
</reference>